<gene>
    <name evidence="7" type="ORF">PUN28_017587</name>
</gene>
<feature type="compositionally biased region" description="Polar residues" evidence="5">
    <location>
        <begin position="1"/>
        <end position="30"/>
    </location>
</feature>
<feature type="region of interest" description="Disordered" evidence="5">
    <location>
        <begin position="541"/>
        <end position="699"/>
    </location>
</feature>
<dbReference type="GO" id="GO:0000184">
    <property type="term" value="P:nuclear-transcribed mRNA catabolic process, nonsense-mediated decay"/>
    <property type="evidence" value="ECO:0007669"/>
    <property type="project" value="UniProtKB-KW"/>
</dbReference>
<dbReference type="GO" id="GO:0045727">
    <property type="term" value="P:positive regulation of translation"/>
    <property type="evidence" value="ECO:0007669"/>
    <property type="project" value="TreeGrafter"/>
</dbReference>
<proteinExistence type="inferred from homology"/>
<dbReference type="InterPro" id="IPR005120">
    <property type="entry name" value="UPF3_dom"/>
</dbReference>
<feature type="compositionally biased region" description="Polar residues" evidence="5">
    <location>
        <begin position="660"/>
        <end position="675"/>
    </location>
</feature>
<protein>
    <recommendedName>
        <fullName evidence="6">UPF3 domain-containing protein</fullName>
    </recommendedName>
</protein>
<dbReference type="Gene3D" id="3.30.70.330">
    <property type="match status" value="1"/>
</dbReference>
<sequence length="699" mass="82635">MTEEAQQPESAVQTDSCSVQNDTQTNSSDVGKTKDNKKEKCRPITKVVIRRLPPTMTQDQFLEQVSPLPEHDYMYFVKADMSLGQFAFSRAYINFIEQQDIFMFREKFDNYVFVDAKGVEYPAVVEFAPFQRLPKKRVGKKKDLKCGTIESDSYYMSFLENLKNQDIDPSVAQSKTEYSYQPPDNTVKKITTTPLLEYLKLRKQEKQRLRDEKREERRRRDIERRRTKDDPVISKHHIYNAEDEQSFKFSASYPANVKFEDPFFQCIVENGSTFKYRKEMPPDRFLFEEVQGKLFKTRERFHEHVKNAKPIRSMFDVKKPHITGINQVNCQTYFPFHKGDHVLRNPDLDKDLNKDDKENKDERDKLSPKDLKNRNKRDDKIREKPARDREIKPIIKGYRERIDDRNKEREIKQRRYDEKKSYSRRDEREERRIDLRDDKRYEMKEEYRESRDRKIEERRGKSYEKMRQEKKKLAETKKQISDIVEDDPNSKKIKEEHEIVQTRENENDKEPVYNGDELRQKDHECEQRILEDRITIDAVQNCQDNVEEANGSVSTDPNDEDDSEDKESKVVKRRNSFESNGEGGSGDGNCLRRHKSLDGGGQSNLQKNDGEEKEKDKKDPRLERRIRNKDRPAMEIYRPGMGKFSKQRLEREKSNDERASLSQSPTPNPGVSSATGKPGKIGATEVRSMTFKRSITRDA</sequence>
<evidence type="ECO:0000256" key="2">
    <source>
        <dbReference type="ARBA" id="ARBA00005991"/>
    </source>
</evidence>
<evidence type="ECO:0000313" key="7">
    <source>
        <dbReference type="EMBL" id="KAL0103417.1"/>
    </source>
</evidence>
<dbReference type="PANTHER" id="PTHR13112:SF0">
    <property type="entry name" value="FI21285P1"/>
    <property type="match status" value="1"/>
</dbReference>
<comment type="subcellular location">
    <subcellularLocation>
        <location evidence="1">Nucleus</location>
    </subcellularLocation>
</comment>
<dbReference type="InterPro" id="IPR039722">
    <property type="entry name" value="Upf3"/>
</dbReference>
<dbReference type="GO" id="GO:0003729">
    <property type="term" value="F:mRNA binding"/>
    <property type="evidence" value="ECO:0007669"/>
    <property type="project" value="TreeGrafter"/>
</dbReference>
<feature type="compositionally biased region" description="Basic and acidic residues" evidence="5">
    <location>
        <begin position="488"/>
        <end position="521"/>
    </location>
</feature>
<accession>A0AAW2ENK0</accession>
<dbReference type="Pfam" id="PF03467">
    <property type="entry name" value="Smg4_UPF3"/>
    <property type="match status" value="1"/>
</dbReference>
<keyword evidence="4" id="KW-0539">Nucleus</keyword>
<evidence type="ECO:0000256" key="1">
    <source>
        <dbReference type="ARBA" id="ARBA00004123"/>
    </source>
</evidence>
<dbReference type="PANTHER" id="PTHR13112">
    <property type="entry name" value="UPF3 REGULATOR OF NONSENSE TRANSCRIPTS-LIKE PROTEIN"/>
    <property type="match status" value="1"/>
</dbReference>
<feature type="compositionally biased region" description="Basic and acidic residues" evidence="5">
    <location>
        <begin position="647"/>
        <end position="659"/>
    </location>
</feature>
<dbReference type="AlphaFoldDB" id="A0AAW2ENK0"/>
<feature type="domain" description="UPF3" evidence="6">
    <location>
        <begin position="45"/>
        <end position="204"/>
    </location>
</feature>
<feature type="region of interest" description="Disordered" evidence="5">
    <location>
        <begin position="1"/>
        <end position="38"/>
    </location>
</feature>
<evidence type="ECO:0000256" key="5">
    <source>
        <dbReference type="SAM" id="MobiDB-lite"/>
    </source>
</evidence>
<dbReference type="InterPro" id="IPR035979">
    <property type="entry name" value="RBD_domain_sf"/>
</dbReference>
<keyword evidence="3" id="KW-0866">Nonsense-mediated mRNA decay</keyword>
<comment type="caution">
    <text evidence="7">The sequence shown here is derived from an EMBL/GenBank/DDBJ whole genome shotgun (WGS) entry which is preliminary data.</text>
</comment>
<feature type="region of interest" description="Disordered" evidence="5">
    <location>
        <begin position="345"/>
        <end position="395"/>
    </location>
</feature>
<feature type="compositionally biased region" description="Basic and acidic residues" evidence="5">
    <location>
        <begin position="608"/>
        <end position="633"/>
    </location>
</feature>
<dbReference type="FunFam" id="3.30.70.330:FF:000717">
    <property type="entry name" value="regulator of nonsense transcripts 3B"/>
    <property type="match status" value="1"/>
</dbReference>
<dbReference type="EMBL" id="JADYXP020000021">
    <property type="protein sequence ID" value="KAL0103417.1"/>
    <property type="molecule type" value="Genomic_DNA"/>
</dbReference>
<feature type="region of interest" description="Disordered" evidence="5">
    <location>
        <begin position="444"/>
        <end position="521"/>
    </location>
</feature>
<dbReference type="GO" id="GO:0005730">
    <property type="term" value="C:nucleolus"/>
    <property type="evidence" value="ECO:0007669"/>
    <property type="project" value="TreeGrafter"/>
</dbReference>
<evidence type="ECO:0000259" key="6">
    <source>
        <dbReference type="Pfam" id="PF03467"/>
    </source>
</evidence>
<organism evidence="7 8">
    <name type="scientific">Cardiocondyla obscurior</name>
    <dbReference type="NCBI Taxonomy" id="286306"/>
    <lineage>
        <taxon>Eukaryota</taxon>
        <taxon>Metazoa</taxon>
        <taxon>Ecdysozoa</taxon>
        <taxon>Arthropoda</taxon>
        <taxon>Hexapoda</taxon>
        <taxon>Insecta</taxon>
        <taxon>Pterygota</taxon>
        <taxon>Neoptera</taxon>
        <taxon>Endopterygota</taxon>
        <taxon>Hymenoptera</taxon>
        <taxon>Apocrita</taxon>
        <taxon>Aculeata</taxon>
        <taxon>Formicoidea</taxon>
        <taxon>Formicidae</taxon>
        <taxon>Myrmicinae</taxon>
        <taxon>Cardiocondyla</taxon>
    </lineage>
</organism>
<evidence type="ECO:0000313" key="8">
    <source>
        <dbReference type="Proteomes" id="UP001430953"/>
    </source>
</evidence>
<keyword evidence="8" id="KW-1185">Reference proteome</keyword>
<dbReference type="Proteomes" id="UP001430953">
    <property type="component" value="Unassembled WGS sequence"/>
</dbReference>
<feature type="region of interest" description="Disordered" evidence="5">
    <location>
        <begin position="207"/>
        <end position="229"/>
    </location>
</feature>
<comment type="similarity">
    <text evidence="2">Belongs to the RENT3 family.</text>
</comment>
<dbReference type="SUPFAM" id="SSF54928">
    <property type="entry name" value="RNA-binding domain, RBD"/>
    <property type="match status" value="1"/>
</dbReference>
<dbReference type="InterPro" id="IPR012677">
    <property type="entry name" value="Nucleotide-bd_a/b_plait_sf"/>
</dbReference>
<dbReference type="CDD" id="cd12455">
    <property type="entry name" value="RRM_like_Smg4_UPF3"/>
    <property type="match status" value="1"/>
</dbReference>
<feature type="compositionally biased region" description="Basic and acidic residues" evidence="5">
    <location>
        <begin position="444"/>
        <end position="480"/>
    </location>
</feature>
<evidence type="ECO:0000256" key="4">
    <source>
        <dbReference type="ARBA" id="ARBA00023242"/>
    </source>
</evidence>
<name>A0AAW2ENK0_9HYME</name>
<dbReference type="GO" id="GO:0005737">
    <property type="term" value="C:cytoplasm"/>
    <property type="evidence" value="ECO:0007669"/>
    <property type="project" value="TreeGrafter"/>
</dbReference>
<evidence type="ECO:0000256" key="3">
    <source>
        <dbReference type="ARBA" id="ARBA00023161"/>
    </source>
</evidence>
<reference evidence="7 8" key="1">
    <citation type="submission" date="2023-03" db="EMBL/GenBank/DDBJ databases">
        <title>High recombination rates correlate with genetic variation in Cardiocondyla obscurior ants.</title>
        <authorList>
            <person name="Errbii M."/>
        </authorList>
    </citation>
    <scope>NUCLEOTIDE SEQUENCE [LARGE SCALE GENOMIC DNA]</scope>
    <source>
        <strain evidence="7">Alpha-2009</strain>
        <tissue evidence="7">Whole body</tissue>
    </source>
</reference>